<reference evidence="6" key="1">
    <citation type="submission" date="2007-03" db="EMBL/GenBank/DDBJ databases">
        <title>Annotation of Culex pipiens quinquefasciatus.</title>
        <authorList>
            <consortium name="The Broad Institute Genome Sequencing Platform"/>
            <person name="Atkinson P.W."/>
            <person name="Hemingway J."/>
            <person name="Christensen B.M."/>
            <person name="Higgs S."/>
            <person name="Kodira C."/>
            <person name="Hannick L."/>
            <person name="Megy K."/>
            <person name="O'Leary S."/>
            <person name="Pearson M."/>
            <person name="Haas B.J."/>
            <person name="Mauceli E."/>
            <person name="Wortman J.R."/>
            <person name="Lee N.H."/>
            <person name="Guigo R."/>
            <person name="Stanke M."/>
            <person name="Alvarado L."/>
            <person name="Amedeo P."/>
            <person name="Antoine C.H."/>
            <person name="Arensburger P."/>
            <person name="Bidwell S.L."/>
            <person name="Crawford M."/>
            <person name="Camaro F."/>
            <person name="Devon K."/>
            <person name="Engels R."/>
            <person name="Hammond M."/>
            <person name="Howarth C."/>
            <person name="Koehrsen M."/>
            <person name="Lawson D."/>
            <person name="Montgomery P."/>
            <person name="Nene V."/>
            <person name="Nusbaum C."/>
            <person name="Puiu D."/>
            <person name="Romero-Severson J."/>
            <person name="Severson D.W."/>
            <person name="Shumway M."/>
            <person name="Sisk P."/>
            <person name="Stolte C."/>
            <person name="Zeng Q."/>
            <person name="Eisenstadt E."/>
            <person name="Fraser-Liggett C."/>
            <person name="Strausberg R."/>
            <person name="Galagan J."/>
            <person name="Birren B."/>
            <person name="Collins F.H."/>
        </authorList>
    </citation>
    <scope>NUCLEOTIDE SEQUENCE [LARGE SCALE GENOMIC DNA]</scope>
    <source>
        <strain evidence="6">JHB</strain>
    </source>
</reference>
<dbReference type="Pfam" id="PF20981">
    <property type="entry name" value="AAR2_1st"/>
    <property type="match status" value="1"/>
</dbReference>
<evidence type="ECO:0000313" key="6">
    <source>
        <dbReference type="EMBL" id="EDS38249.1"/>
    </source>
</evidence>
<evidence type="ECO:0000313" key="7">
    <source>
        <dbReference type="EnsemblMetazoa" id="CPIJ003201-PA"/>
    </source>
</evidence>
<dbReference type="PANTHER" id="PTHR12689">
    <property type="entry name" value="A1 CISTRON SPLICING FACTOR AAR2-RELATED"/>
    <property type="match status" value="1"/>
</dbReference>
<dbReference type="EnsemblMetazoa" id="CPIJ003201-RA">
    <property type="protein sequence ID" value="CPIJ003201-PA"/>
    <property type="gene ID" value="CPIJ003201"/>
</dbReference>
<dbReference type="EMBL" id="DS231855">
    <property type="protein sequence ID" value="EDS38249.1"/>
    <property type="molecule type" value="Genomic_DNA"/>
</dbReference>
<dbReference type="Proteomes" id="UP000002320">
    <property type="component" value="Unassembled WGS sequence"/>
</dbReference>
<dbReference type="Gene3D" id="2.60.34.20">
    <property type="match status" value="1"/>
</dbReference>
<sequence>MNMASPASNSTGLSLATMSPAVALALFDNCAALIIAGVPPGTEFGIDQHSFLIGEDFRGVKMIPEGVHFVYCAAKGAYGETAPRVGFVHHFTRGEIVVREWDHEKEELRHRVHDNVEGEMAKIRENLRNLDKYLAPYDYDKYTAWQKLTGNITQNTVSRHSPDCGVIRNTVELLSCPDEERPRGQVITSPRLSKIRALVNDEELLPNLKSIPGTAPKFTTLPLRCPKDASPADVSRHHMDCIEAVDLLLSSREKVIFEEIEFSFILFVCGHSVEGLSHWRKILGLLANSDQAVEKYRIFYRNYLTVLQYQLPELPIELMEQTQSNTVYLDVRKLLLNCYQAGLTSVAQTLEKSLKGSLLWKFEDLFSEDPDDLPTFVEL</sequence>
<evidence type="ECO:0000256" key="3">
    <source>
        <dbReference type="ARBA" id="ARBA00030625"/>
    </source>
</evidence>
<dbReference type="InParanoid" id="B0W7V5"/>
<dbReference type="CDD" id="cd13778">
    <property type="entry name" value="Aar2_C"/>
    <property type="match status" value="1"/>
</dbReference>
<evidence type="ECO:0000256" key="1">
    <source>
        <dbReference type="ARBA" id="ARBA00006281"/>
    </source>
</evidence>
<evidence type="ECO:0000256" key="2">
    <source>
        <dbReference type="ARBA" id="ARBA00016372"/>
    </source>
</evidence>
<dbReference type="InterPro" id="IPR007946">
    <property type="entry name" value="AAR2"/>
</dbReference>
<dbReference type="InterPro" id="IPR033648">
    <property type="entry name" value="AAR2_C"/>
</dbReference>
<feature type="domain" description="AAR2 C-terminal" evidence="4">
    <location>
        <begin position="218"/>
        <end position="363"/>
    </location>
</feature>
<evidence type="ECO:0000259" key="5">
    <source>
        <dbReference type="Pfam" id="PF20981"/>
    </source>
</evidence>
<dbReference type="Pfam" id="PF05282">
    <property type="entry name" value="AAR2"/>
    <property type="match status" value="1"/>
</dbReference>
<dbReference type="InterPro" id="IPR038516">
    <property type="entry name" value="AAR2_N_sf"/>
</dbReference>
<proteinExistence type="inferred from homology"/>
<accession>B0W7V5</accession>
<dbReference type="FunCoup" id="B0W7V5">
    <property type="interactions" value="1665"/>
</dbReference>
<protein>
    <recommendedName>
        <fullName evidence="2">Protein AAR2 homolog</fullName>
    </recommendedName>
    <alternativeName>
        <fullName evidence="3">AAR2 splicing factor homolog</fullName>
    </alternativeName>
</protein>
<dbReference type="OMA" id="VWQSGGL"/>
<organism>
    <name type="scientific">Culex quinquefasciatus</name>
    <name type="common">Southern house mosquito</name>
    <name type="synonym">Culex pungens</name>
    <dbReference type="NCBI Taxonomy" id="7176"/>
    <lineage>
        <taxon>Eukaryota</taxon>
        <taxon>Metazoa</taxon>
        <taxon>Ecdysozoa</taxon>
        <taxon>Arthropoda</taxon>
        <taxon>Hexapoda</taxon>
        <taxon>Insecta</taxon>
        <taxon>Pterygota</taxon>
        <taxon>Neoptera</taxon>
        <taxon>Endopterygota</taxon>
        <taxon>Diptera</taxon>
        <taxon>Nematocera</taxon>
        <taxon>Culicoidea</taxon>
        <taxon>Culicidae</taxon>
        <taxon>Culicinae</taxon>
        <taxon>Culicini</taxon>
        <taxon>Culex</taxon>
        <taxon>Culex</taxon>
    </lineage>
</organism>
<gene>
    <name evidence="7" type="primary">6034481</name>
    <name evidence="6" type="ORF">CpipJ_CPIJ003201</name>
</gene>
<dbReference type="FunFam" id="2.60.34.20:FF:000001">
    <property type="entry name" value="protein AAR2 homolog"/>
    <property type="match status" value="1"/>
</dbReference>
<feature type="domain" description="AAR2 N-terminal" evidence="5">
    <location>
        <begin position="31"/>
        <end position="162"/>
    </location>
</feature>
<name>B0W7V5_CULQU</name>
<dbReference type="InterPro" id="IPR033647">
    <property type="entry name" value="Aar2_N"/>
</dbReference>
<reference evidence="7" key="2">
    <citation type="submission" date="2020-05" db="UniProtKB">
        <authorList>
            <consortium name="EnsemblMetazoa"/>
        </authorList>
    </citation>
    <scope>IDENTIFICATION</scope>
    <source>
        <strain evidence="7">JHB</strain>
    </source>
</reference>
<dbReference type="OrthoDB" id="201752at2759"/>
<evidence type="ECO:0000259" key="4">
    <source>
        <dbReference type="Pfam" id="PF05282"/>
    </source>
</evidence>
<dbReference type="STRING" id="7176.B0W7V5"/>
<dbReference type="PANTHER" id="PTHR12689:SF4">
    <property type="entry name" value="PROTEIN AAR2 HOMOLOG"/>
    <property type="match status" value="1"/>
</dbReference>
<dbReference type="InterPro" id="IPR038514">
    <property type="entry name" value="AAR2_C_sf"/>
</dbReference>
<dbReference type="Gene3D" id="1.25.40.550">
    <property type="entry name" value="Aar2, C-terminal domain-like"/>
    <property type="match status" value="1"/>
</dbReference>
<dbReference type="KEGG" id="cqu:CpipJ_CPIJ003201"/>
<keyword evidence="8" id="KW-1185">Reference proteome</keyword>
<dbReference type="AlphaFoldDB" id="B0W7V5"/>
<dbReference type="HOGENOM" id="CLU_036039_0_0_1"/>
<dbReference type="VEuPathDB" id="VectorBase:CPIJ003201"/>
<dbReference type="eggNOG" id="KOG3937">
    <property type="taxonomic scope" value="Eukaryota"/>
</dbReference>
<dbReference type="GO" id="GO:0000244">
    <property type="term" value="P:spliceosomal tri-snRNP complex assembly"/>
    <property type="evidence" value="ECO:0007669"/>
    <property type="project" value="TreeGrafter"/>
</dbReference>
<dbReference type="VEuPathDB" id="VectorBase:CQUJHB007205"/>
<dbReference type="CDD" id="cd13777">
    <property type="entry name" value="Aar2_N"/>
    <property type="match status" value="1"/>
</dbReference>
<evidence type="ECO:0000313" key="8">
    <source>
        <dbReference type="Proteomes" id="UP000002320"/>
    </source>
</evidence>
<comment type="similarity">
    <text evidence="1">Belongs to the AAR2 family.</text>
</comment>